<evidence type="ECO:0000259" key="3">
    <source>
        <dbReference type="Pfam" id="PF13614"/>
    </source>
</evidence>
<dbReference type="RefSeq" id="WP_147076044.1">
    <property type="nucleotide sequence ID" value="NZ_BJZT01000002.1"/>
</dbReference>
<dbReference type="InterPro" id="IPR050625">
    <property type="entry name" value="ParA/MinD_ATPase"/>
</dbReference>
<dbReference type="Gene3D" id="3.40.50.300">
    <property type="entry name" value="P-loop containing nucleotide triphosphate hydrolases"/>
    <property type="match status" value="1"/>
</dbReference>
<accession>A0A512IJD9</accession>
<dbReference type="SUPFAM" id="SSF52540">
    <property type="entry name" value="P-loop containing nucleoside triphosphate hydrolases"/>
    <property type="match status" value="1"/>
</dbReference>
<name>A0A512IJD9_9HYPH</name>
<dbReference type="AlphaFoldDB" id="A0A512IJD9"/>
<evidence type="ECO:0000256" key="1">
    <source>
        <dbReference type="ARBA" id="ARBA00022741"/>
    </source>
</evidence>
<dbReference type="InterPro" id="IPR027417">
    <property type="entry name" value="P-loop_NTPase"/>
</dbReference>
<dbReference type="GO" id="GO:0051782">
    <property type="term" value="P:negative regulation of cell division"/>
    <property type="evidence" value="ECO:0007669"/>
    <property type="project" value="TreeGrafter"/>
</dbReference>
<keyword evidence="1" id="KW-0547">Nucleotide-binding</keyword>
<dbReference type="GO" id="GO:0016887">
    <property type="term" value="F:ATP hydrolysis activity"/>
    <property type="evidence" value="ECO:0007669"/>
    <property type="project" value="TreeGrafter"/>
</dbReference>
<keyword evidence="5" id="KW-1185">Reference proteome</keyword>
<dbReference type="PANTHER" id="PTHR43384:SF6">
    <property type="entry name" value="SEPTUM SITE-DETERMINING PROTEIN MIND HOMOLOG, CHLOROPLASTIC"/>
    <property type="match status" value="1"/>
</dbReference>
<dbReference type="Proteomes" id="UP000321258">
    <property type="component" value="Unassembled WGS sequence"/>
</dbReference>
<dbReference type="OrthoDB" id="9783172at2"/>
<dbReference type="SUPFAM" id="SSF52172">
    <property type="entry name" value="CheY-like"/>
    <property type="match status" value="1"/>
</dbReference>
<keyword evidence="2" id="KW-0067">ATP-binding</keyword>
<dbReference type="GO" id="GO:0005524">
    <property type="term" value="F:ATP binding"/>
    <property type="evidence" value="ECO:0007669"/>
    <property type="project" value="UniProtKB-KW"/>
</dbReference>
<dbReference type="GO" id="GO:0009898">
    <property type="term" value="C:cytoplasmic side of plasma membrane"/>
    <property type="evidence" value="ECO:0007669"/>
    <property type="project" value="TreeGrafter"/>
</dbReference>
<dbReference type="EMBL" id="BJZT01000002">
    <property type="protein sequence ID" value="GEO97738.1"/>
    <property type="molecule type" value="Genomic_DNA"/>
</dbReference>
<gene>
    <name evidence="4" type="primary">ctpF</name>
    <name evidence="4" type="ORF">MHA02_01260</name>
</gene>
<protein>
    <submittedName>
        <fullName evidence="4">Pilus assembly protein</fullName>
    </submittedName>
</protein>
<proteinExistence type="predicted"/>
<feature type="domain" description="AAA" evidence="3">
    <location>
        <begin position="149"/>
        <end position="309"/>
    </location>
</feature>
<dbReference type="Pfam" id="PF13614">
    <property type="entry name" value="AAA_31"/>
    <property type="match status" value="1"/>
</dbReference>
<dbReference type="GO" id="GO:0005829">
    <property type="term" value="C:cytosol"/>
    <property type="evidence" value="ECO:0007669"/>
    <property type="project" value="TreeGrafter"/>
</dbReference>
<organism evidence="4 5">
    <name type="scientific">Methylobacterium haplocladii</name>
    <dbReference type="NCBI Taxonomy" id="1176176"/>
    <lineage>
        <taxon>Bacteria</taxon>
        <taxon>Pseudomonadati</taxon>
        <taxon>Pseudomonadota</taxon>
        <taxon>Alphaproteobacteria</taxon>
        <taxon>Hyphomicrobiales</taxon>
        <taxon>Methylobacteriaceae</taxon>
        <taxon>Methylobacterium</taxon>
    </lineage>
</organism>
<dbReference type="InterPro" id="IPR011006">
    <property type="entry name" value="CheY-like_superfamily"/>
</dbReference>
<sequence>MPDPNESNERIIAPVPRITIQAFCETAETSALIEAAVGDRRMQKAHVRIQMGGGAAAVEAFRQAPTPNVIVIEIQGPKSRPLECLDSLAEVCDPGTKVIIIGHVNDVMLYRQFLQRGVSEYLMAPVEPLGLITAISDLFAAPGAKPVGRTIAVFGARGGVGASTIAHNLAWTVAREHGTATVIADLSIAFGTASLNFNQDPPQGIAEAVFAPERLDSNLLDRLLSKCSDNLSLLSAPASLDRTVDLSEASFDALMDLLRAAVPCVVLDVPQGWSAWTRRMLIGADEILIVAQPDLASLRNTKNLLAVLAQSRPNDARARVVLNGVGMAKRPEIAAAEFAKALDMPVCAILPFDPALFGTAANNGQMIAEVQANAKPAEIFASLAAAVTGRVELRRSRPNMLEPLQPLFAKLSRRKAS</sequence>
<dbReference type="InterPro" id="IPR025669">
    <property type="entry name" value="AAA_dom"/>
</dbReference>
<evidence type="ECO:0000256" key="2">
    <source>
        <dbReference type="ARBA" id="ARBA00022840"/>
    </source>
</evidence>
<evidence type="ECO:0000313" key="5">
    <source>
        <dbReference type="Proteomes" id="UP000321258"/>
    </source>
</evidence>
<reference evidence="4 5" key="1">
    <citation type="submission" date="2019-07" db="EMBL/GenBank/DDBJ databases">
        <title>Whole genome shotgun sequence of Methylobacterium haplocladii NBRC 107714.</title>
        <authorList>
            <person name="Hosoyama A."/>
            <person name="Uohara A."/>
            <person name="Ohji S."/>
            <person name="Ichikawa N."/>
        </authorList>
    </citation>
    <scope>NUCLEOTIDE SEQUENCE [LARGE SCALE GENOMIC DNA]</scope>
    <source>
        <strain evidence="4 5">NBRC 107714</strain>
    </source>
</reference>
<comment type="caution">
    <text evidence="4">The sequence shown here is derived from an EMBL/GenBank/DDBJ whole genome shotgun (WGS) entry which is preliminary data.</text>
</comment>
<dbReference type="Gene3D" id="3.40.50.2300">
    <property type="match status" value="1"/>
</dbReference>
<dbReference type="PANTHER" id="PTHR43384">
    <property type="entry name" value="SEPTUM SITE-DETERMINING PROTEIN MIND HOMOLOG, CHLOROPLASTIC-RELATED"/>
    <property type="match status" value="1"/>
</dbReference>
<evidence type="ECO:0000313" key="4">
    <source>
        <dbReference type="EMBL" id="GEO97738.1"/>
    </source>
</evidence>